<comment type="caution">
    <text evidence="4">The sequence shown here is derived from an EMBL/GenBank/DDBJ whole genome shotgun (WGS) entry which is preliminary data.</text>
</comment>
<dbReference type="InterPro" id="IPR026444">
    <property type="entry name" value="Secre_tail"/>
</dbReference>
<dbReference type="InterPro" id="IPR015943">
    <property type="entry name" value="WD40/YVTN_repeat-like_dom_sf"/>
</dbReference>
<evidence type="ECO:0000313" key="4">
    <source>
        <dbReference type="EMBL" id="MBJ2173986.1"/>
    </source>
</evidence>
<keyword evidence="1 2" id="KW-0732">Signal</keyword>
<dbReference type="RefSeq" id="WP_198840751.1">
    <property type="nucleotide sequence ID" value="NZ_JAEHFJ010000003.1"/>
</dbReference>
<accession>A0ABS0WPS6</accession>
<keyword evidence="5" id="KW-1185">Reference proteome</keyword>
<feature type="signal peptide" evidence="2">
    <location>
        <begin position="1"/>
        <end position="18"/>
    </location>
</feature>
<feature type="chain" id="PRO_5047525384" evidence="2">
    <location>
        <begin position="19"/>
        <end position="796"/>
    </location>
</feature>
<proteinExistence type="predicted"/>
<gene>
    <name evidence="4" type="ORF">JBL43_07040</name>
</gene>
<evidence type="ECO:0000313" key="5">
    <source>
        <dbReference type="Proteomes" id="UP000623301"/>
    </source>
</evidence>
<dbReference type="Gene3D" id="2.130.10.10">
    <property type="entry name" value="YVTN repeat-like/Quinoprotein amine dehydrogenase"/>
    <property type="match status" value="1"/>
</dbReference>
<evidence type="ECO:0000259" key="3">
    <source>
        <dbReference type="Pfam" id="PF18962"/>
    </source>
</evidence>
<reference evidence="4 5" key="1">
    <citation type="submission" date="2020-12" db="EMBL/GenBank/DDBJ databases">
        <title>Aureibaculum luteum sp. nov. and Aureibaculum flavum sp. nov., novel members of the family Flavobacteriaceae isolated from Antarctic intertidal sediments.</title>
        <authorList>
            <person name="He X."/>
            <person name="Zhang X."/>
        </authorList>
    </citation>
    <scope>NUCLEOTIDE SEQUENCE [LARGE SCALE GENOMIC DNA]</scope>
    <source>
        <strain evidence="4 5">A20</strain>
    </source>
</reference>
<dbReference type="Proteomes" id="UP000623301">
    <property type="component" value="Unassembled WGS sequence"/>
</dbReference>
<organism evidence="4 5">
    <name type="scientific">Aureibaculum flavum</name>
    <dbReference type="NCBI Taxonomy" id="2795986"/>
    <lineage>
        <taxon>Bacteria</taxon>
        <taxon>Pseudomonadati</taxon>
        <taxon>Bacteroidota</taxon>
        <taxon>Flavobacteriia</taxon>
        <taxon>Flavobacteriales</taxon>
        <taxon>Flavobacteriaceae</taxon>
        <taxon>Aureibaculum</taxon>
    </lineage>
</organism>
<evidence type="ECO:0000256" key="2">
    <source>
        <dbReference type="SAM" id="SignalP"/>
    </source>
</evidence>
<feature type="domain" description="Secretion system C-terminal sorting" evidence="3">
    <location>
        <begin position="729"/>
        <end position="795"/>
    </location>
</feature>
<name>A0ABS0WPS6_9FLAO</name>
<dbReference type="NCBIfam" id="TIGR04183">
    <property type="entry name" value="Por_Secre_tail"/>
    <property type="match status" value="1"/>
</dbReference>
<sequence>MKTKLLIIALLNSILAEAQITKTEAFTTGTKLSFYMNQCGNTIPEAAGKLTFCDRANNLGVVERSYGLNDRGVTKMLPNYFNEDEFYVTRYGLSIRNTDDSWENIPNIAFPLWGNTYLPALRTGFVLPNGKVVLQASNGGILFYVYDRNLKTFTSVDFPNNKYPQQFVYDTDRNLTWAFATSGNTTYLFKYSEVDNVITEVADLGNISIGSNSIELIYNNNHIYLGNGNGLYKINITDYQNSVPVTHYSATTTPSLPFDRVDDLQFDANNDLWMATSSNNDGGIVKFDITNETYTSYQIPTPNNALINIKFNKLAIDPSGLIWAVGQNYSGLAKLRIENATPNWTLLPKTDLTTLGFPITYNPNHVYYRNSKFYFTTSDGSSGTNNNFEVIINDNDVWSGRNDNEEGNLSNRMNRRFTNSFPDNNGGVWWFNRYDDIVVHRDRDDNHQSILIENLGNASAIDDDDKAIIKGGNPRELRKIDFPNASSIEVGTNQANDIKRVADEIWVFDRGDKKIDVYKDDALLTTYNLDEDWYEQAFYFAVDDNQDAWFIRSVGGILEIKKFNTTALTSTTYDLSALGTFTSPTKVTAAPDGGVWFIGNSYAIYQEAGLFYDFKATDYTELTTFSDIVVDTNRKAYIINSNAIITTIENPTSSNPIFSNINLGNYNSILPSLETNGLSALTIDSEGSIWAHGSIIAYKLIDDDLASEYTPNSNVLDIASSQLDTNIQVYPNPTENILNINSKYPIDNVKIYSVLGKKVIEKTSTSSIDLGNLISGVYFVKISSNNGIIGKKIVVK</sequence>
<protein>
    <submittedName>
        <fullName evidence="4">T9SS type A sorting domain-containing protein</fullName>
    </submittedName>
</protein>
<dbReference type="SUPFAM" id="SSF101898">
    <property type="entry name" value="NHL repeat"/>
    <property type="match status" value="1"/>
</dbReference>
<evidence type="ECO:0000256" key="1">
    <source>
        <dbReference type="ARBA" id="ARBA00022729"/>
    </source>
</evidence>
<dbReference type="EMBL" id="JAEHFJ010000003">
    <property type="protein sequence ID" value="MBJ2173986.1"/>
    <property type="molecule type" value="Genomic_DNA"/>
</dbReference>
<dbReference type="Pfam" id="PF18962">
    <property type="entry name" value="Por_Secre_tail"/>
    <property type="match status" value="1"/>
</dbReference>